<proteinExistence type="inferred from homology"/>
<evidence type="ECO:0000256" key="6">
    <source>
        <dbReference type="ARBA" id="ARBA00023180"/>
    </source>
</evidence>
<evidence type="ECO:0000313" key="18">
    <source>
        <dbReference type="Proteomes" id="UP000184073"/>
    </source>
</evidence>
<dbReference type="GO" id="GO:0047490">
    <property type="term" value="F:pectin lyase activity"/>
    <property type="evidence" value="ECO:0007669"/>
    <property type="project" value="UniProtKB-EC"/>
</dbReference>
<evidence type="ECO:0000256" key="7">
    <source>
        <dbReference type="ARBA" id="ARBA00023239"/>
    </source>
</evidence>
<evidence type="ECO:0000256" key="9">
    <source>
        <dbReference type="ARBA" id="ARBA00023316"/>
    </source>
</evidence>
<evidence type="ECO:0000259" key="16">
    <source>
        <dbReference type="SMART" id="SM00656"/>
    </source>
</evidence>
<keyword evidence="9" id="KW-0961">Cell wall biogenesis/degradation</keyword>
<keyword evidence="18" id="KW-1185">Reference proteome</keyword>
<dbReference type="Pfam" id="PF00544">
    <property type="entry name" value="Pectate_lyase_4"/>
    <property type="match status" value="1"/>
</dbReference>
<evidence type="ECO:0000256" key="12">
    <source>
        <dbReference type="ARBA" id="ARBA00037631"/>
    </source>
</evidence>
<dbReference type="STRING" id="1036611.A0A1L9PBG4"/>
<dbReference type="PANTHER" id="PTHR31683">
    <property type="entry name" value="PECTATE LYASE 18-RELATED"/>
    <property type="match status" value="1"/>
</dbReference>
<comment type="subcellular location">
    <subcellularLocation>
        <location evidence="1 14">Secreted</location>
    </subcellularLocation>
</comment>
<evidence type="ECO:0000256" key="10">
    <source>
        <dbReference type="ARBA" id="ARBA00023326"/>
    </source>
</evidence>
<organism evidence="17 18">
    <name type="scientific">Aspergillus versicolor CBS 583.65</name>
    <dbReference type="NCBI Taxonomy" id="1036611"/>
    <lineage>
        <taxon>Eukaryota</taxon>
        <taxon>Fungi</taxon>
        <taxon>Dikarya</taxon>
        <taxon>Ascomycota</taxon>
        <taxon>Pezizomycotina</taxon>
        <taxon>Eurotiomycetes</taxon>
        <taxon>Eurotiomycetidae</taxon>
        <taxon>Eurotiales</taxon>
        <taxon>Aspergillaceae</taxon>
        <taxon>Aspergillus</taxon>
        <taxon>Aspergillus subgen. Nidulantes</taxon>
    </lineage>
</organism>
<gene>
    <name evidence="17" type="ORF">ASPVEDRAFT_124007</name>
</gene>
<evidence type="ECO:0000256" key="1">
    <source>
        <dbReference type="ARBA" id="ARBA00004613"/>
    </source>
</evidence>
<evidence type="ECO:0000256" key="8">
    <source>
        <dbReference type="ARBA" id="ARBA00023277"/>
    </source>
</evidence>
<evidence type="ECO:0000256" key="11">
    <source>
        <dbReference type="ARBA" id="ARBA00036818"/>
    </source>
</evidence>
<dbReference type="RefSeq" id="XP_040664614.1">
    <property type="nucleotide sequence ID" value="XM_040806142.1"/>
</dbReference>
<keyword evidence="10 14" id="KW-0624">Polysaccharide degradation</keyword>
<dbReference type="InterPro" id="IPR045032">
    <property type="entry name" value="PEL"/>
</dbReference>
<keyword evidence="5" id="KW-1015">Disulfide bond</keyword>
<evidence type="ECO:0000256" key="2">
    <source>
        <dbReference type="ARBA" id="ARBA00010980"/>
    </source>
</evidence>
<keyword evidence="4 15" id="KW-0732">Signal</keyword>
<dbReference type="GO" id="GO:0045490">
    <property type="term" value="P:pectin catabolic process"/>
    <property type="evidence" value="ECO:0007669"/>
    <property type="project" value="UniProtKB-ARBA"/>
</dbReference>
<dbReference type="InterPro" id="IPR002022">
    <property type="entry name" value="Pec_lyase"/>
</dbReference>
<sequence>MKTFYTLLALIQAATAQVKGTPSGFAAGTTGGGSATPAAPSSLAQLKEWITDSTARVILIDRTWDFAGSEGTTSTQCCSTRTTVCSGGTSAGQAWIQDTCTDGTWVSCTYDNAARSPLDVGSNKSIVGVGSAGVIKGKGLRIRGGNSNVIIQNVHITNLNPQYVWGGDAITLDGADYVWIDHNKVYPSTEVSTISLIGRQMIVSGWGTAGHVTISNNEFDGRTSWSSGCNGKHYWTLLLIGLEDWYTFSNNYLHDLSGRAPHIGTDYTDSKIFLHAVNNYFKDIGGHAFDIDTNTWSLLEGNYFDSVTTPLTPDSLTSGAQIYDVATVAAAGNCVGQLGYICEWNRLSNSGTWTDRTDAAVLSQAAAYKGSLIGHIGVADVPSTVVANAGVGKI</sequence>
<dbReference type="AlphaFoldDB" id="A0A1L9PBG4"/>
<dbReference type="GeneID" id="63721653"/>
<dbReference type="SMART" id="SM00656">
    <property type="entry name" value="Amb_all"/>
    <property type="match status" value="1"/>
</dbReference>
<evidence type="ECO:0000256" key="15">
    <source>
        <dbReference type="SAM" id="SignalP"/>
    </source>
</evidence>
<comment type="function">
    <text evidence="12">Pectinolytic enzymes consist of four classes of enzymes: pectin lyase, polygalacturonase, pectin methylesterase and rhamnogalacturonase. Among pectinolytic enzymes, pectin lyase is the most important in depolymerization of pectin, since it cleaves internal glycosidic bonds of highly methylated pectins.</text>
</comment>
<evidence type="ECO:0000313" key="17">
    <source>
        <dbReference type="EMBL" id="OJI98851.1"/>
    </source>
</evidence>
<comment type="similarity">
    <text evidence="2 14">Belongs to the polysaccharide lyase 1 family.</text>
</comment>
<evidence type="ECO:0000256" key="5">
    <source>
        <dbReference type="ARBA" id="ARBA00023157"/>
    </source>
</evidence>
<dbReference type="VEuPathDB" id="FungiDB:ASPVEDRAFT_124007"/>
<keyword evidence="6" id="KW-0325">Glycoprotein</keyword>
<dbReference type="PANTHER" id="PTHR31683:SF67">
    <property type="entry name" value="PECTIN LYASE F-RELATED"/>
    <property type="match status" value="1"/>
</dbReference>
<name>A0A1L9PBG4_ASPVE</name>
<feature type="chain" id="PRO_5013109558" description="pectin lyase" evidence="15">
    <location>
        <begin position="17"/>
        <end position="394"/>
    </location>
</feature>
<feature type="domain" description="Pectate lyase" evidence="16">
    <location>
        <begin position="89"/>
        <end position="310"/>
    </location>
</feature>
<dbReference type="FunFam" id="2.160.20.10:FF:000003">
    <property type="entry name" value="Pectin lyase F"/>
    <property type="match status" value="1"/>
</dbReference>
<dbReference type="EMBL" id="KV878126">
    <property type="protein sequence ID" value="OJI98851.1"/>
    <property type="molecule type" value="Genomic_DNA"/>
</dbReference>
<dbReference type="GO" id="GO:0071555">
    <property type="term" value="P:cell wall organization"/>
    <property type="evidence" value="ECO:0007669"/>
    <property type="project" value="UniProtKB-KW"/>
</dbReference>
<dbReference type="SUPFAM" id="SSF51126">
    <property type="entry name" value="Pectin lyase-like"/>
    <property type="match status" value="1"/>
</dbReference>
<evidence type="ECO:0000256" key="4">
    <source>
        <dbReference type="ARBA" id="ARBA00022729"/>
    </source>
</evidence>
<dbReference type="InterPro" id="IPR011050">
    <property type="entry name" value="Pectin_lyase_fold/virulence"/>
</dbReference>
<reference evidence="18" key="1">
    <citation type="journal article" date="2017" name="Genome Biol.">
        <title>Comparative genomics reveals high biological diversity and specific adaptations in the industrially and medically important fungal genus Aspergillus.</title>
        <authorList>
            <person name="de Vries R.P."/>
            <person name="Riley R."/>
            <person name="Wiebenga A."/>
            <person name="Aguilar-Osorio G."/>
            <person name="Amillis S."/>
            <person name="Uchima C.A."/>
            <person name="Anderluh G."/>
            <person name="Asadollahi M."/>
            <person name="Askin M."/>
            <person name="Barry K."/>
            <person name="Battaglia E."/>
            <person name="Bayram O."/>
            <person name="Benocci T."/>
            <person name="Braus-Stromeyer S.A."/>
            <person name="Caldana C."/>
            <person name="Canovas D."/>
            <person name="Cerqueira G.C."/>
            <person name="Chen F."/>
            <person name="Chen W."/>
            <person name="Choi C."/>
            <person name="Clum A."/>
            <person name="Dos Santos R.A."/>
            <person name="Damasio A.R."/>
            <person name="Diallinas G."/>
            <person name="Emri T."/>
            <person name="Fekete E."/>
            <person name="Flipphi M."/>
            <person name="Freyberg S."/>
            <person name="Gallo A."/>
            <person name="Gournas C."/>
            <person name="Habgood R."/>
            <person name="Hainaut M."/>
            <person name="Harispe M.L."/>
            <person name="Henrissat B."/>
            <person name="Hilden K.S."/>
            <person name="Hope R."/>
            <person name="Hossain A."/>
            <person name="Karabika E."/>
            <person name="Karaffa L."/>
            <person name="Karanyi Z."/>
            <person name="Krasevec N."/>
            <person name="Kuo A."/>
            <person name="Kusch H."/>
            <person name="LaButti K."/>
            <person name="Lagendijk E.L."/>
            <person name="Lapidus A."/>
            <person name="Levasseur A."/>
            <person name="Lindquist E."/>
            <person name="Lipzen A."/>
            <person name="Logrieco A.F."/>
            <person name="MacCabe A."/>
            <person name="Maekelae M.R."/>
            <person name="Malavazi I."/>
            <person name="Melin P."/>
            <person name="Meyer V."/>
            <person name="Mielnichuk N."/>
            <person name="Miskei M."/>
            <person name="Molnar A.P."/>
            <person name="Mule G."/>
            <person name="Ngan C.Y."/>
            <person name="Orejas M."/>
            <person name="Orosz E."/>
            <person name="Ouedraogo J.P."/>
            <person name="Overkamp K.M."/>
            <person name="Park H.-S."/>
            <person name="Perrone G."/>
            <person name="Piumi F."/>
            <person name="Punt P.J."/>
            <person name="Ram A.F."/>
            <person name="Ramon A."/>
            <person name="Rauscher S."/>
            <person name="Record E."/>
            <person name="Riano-Pachon D.M."/>
            <person name="Robert V."/>
            <person name="Roehrig J."/>
            <person name="Ruller R."/>
            <person name="Salamov A."/>
            <person name="Salih N.S."/>
            <person name="Samson R.A."/>
            <person name="Sandor E."/>
            <person name="Sanguinetti M."/>
            <person name="Schuetze T."/>
            <person name="Sepcic K."/>
            <person name="Shelest E."/>
            <person name="Sherlock G."/>
            <person name="Sophianopoulou V."/>
            <person name="Squina F.M."/>
            <person name="Sun H."/>
            <person name="Susca A."/>
            <person name="Todd R.B."/>
            <person name="Tsang A."/>
            <person name="Unkles S.E."/>
            <person name="van de Wiele N."/>
            <person name="van Rossen-Uffink D."/>
            <person name="Oliveira J.V."/>
            <person name="Vesth T.C."/>
            <person name="Visser J."/>
            <person name="Yu J.-H."/>
            <person name="Zhou M."/>
            <person name="Andersen M.R."/>
            <person name="Archer D.B."/>
            <person name="Baker S.E."/>
            <person name="Benoit I."/>
            <person name="Brakhage A.A."/>
            <person name="Braus G.H."/>
            <person name="Fischer R."/>
            <person name="Frisvad J.C."/>
            <person name="Goldman G.H."/>
            <person name="Houbraken J."/>
            <person name="Oakley B."/>
            <person name="Pocsi I."/>
            <person name="Scazzocchio C."/>
            <person name="Seiboth B."/>
            <person name="vanKuyk P.A."/>
            <person name="Wortman J."/>
            <person name="Dyer P.S."/>
            <person name="Grigoriev I.V."/>
        </authorList>
    </citation>
    <scope>NUCLEOTIDE SEQUENCE [LARGE SCALE GENOMIC DNA]</scope>
    <source>
        <strain evidence="18">CBS 583.65</strain>
    </source>
</reference>
<dbReference type="EC" id="4.2.2.10" evidence="13"/>
<dbReference type="Proteomes" id="UP000184073">
    <property type="component" value="Unassembled WGS sequence"/>
</dbReference>
<keyword evidence="7 14" id="KW-0456">Lyase</keyword>
<keyword evidence="8 14" id="KW-0119">Carbohydrate metabolism</keyword>
<keyword evidence="3 14" id="KW-0964">Secreted</keyword>
<dbReference type="InterPro" id="IPR012334">
    <property type="entry name" value="Pectin_lyas_fold"/>
</dbReference>
<comment type="catalytic activity">
    <reaction evidence="11">
        <text>Eliminative cleavage of (1-&gt;4)-alpha-D-galacturonan methyl ester to give oligosaccharides with 4-deoxy-6-O-methyl-alpha-D-galact-4-enuronosyl groups at their non-reducing ends.</text>
        <dbReference type="EC" id="4.2.2.10"/>
    </reaction>
</comment>
<evidence type="ECO:0000256" key="13">
    <source>
        <dbReference type="ARBA" id="ARBA00039082"/>
    </source>
</evidence>
<dbReference type="OrthoDB" id="2019149at2759"/>
<dbReference type="GO" id="GO:0005576">
    <property type="term" value="C:extracellular region"/>
    <property type="evidence" value="ECO:0007669"/>
    <property type="project" value="UniProtKB-SubCell"/>
</dbReference>
<evidence type="ECO:0000256" key="3">
    <source>
        <dbReference type="ARBA" id="ARBA00022525"/>
    </source>
</evidence>
<protein>
    <recommendedName>
        <fullName evidence="13">pectin lyase</fullName>
        <ecNumber evidence="13">4.2.2.10</ecNumber>
    </recommendedName>
</protein>
<dbReference type="GO" id="GO:0030570">
    <property type="term" value="F:pectate lyase activity"/>
    <property type="evidence" value="ECO:0007669"/>
    <property type="project" value="InterPro"/>
</dbReference>
<accession>A0A1L9PBG4</accession>
<dbReference type="Gene3D" id="2.160.20.10">
    <property type="entry name" value="Single-stranded right-handed beta-helix, Pectin lyase-like"/>
    <property type="match status" value="1"/>
</dbReference>
<evidence type="ECO:0000256" key="14">
    <source>
        <dbReference type="RuleBase" id="RU361173"/>
    </source>
</evidence>
<feature type="signal peptide" evidence="15">
    <location>
        <begin position="1"/>
        <end position="16"/>
    </location>
</feature>